<dbReference type="GO" id="GO:0034087">
    <property type="term" value="P:establishment of mitotic sister chromatid cohesion"/>
    <property type="evidence" value="ECO:0007669"/>
    <property type="project" value="TreeGrafter"/>
</dbReference>
<dbReference type="EMBL" id="LSYV01000051">
    <property type="protein sequence ID" value="KXZ45819.1"/>
    <property type="molecule type" value="Genomic_DNA"/>
</dbReference>
<comment type="caution">
    <text evidence="2">The sequence shown here is derived from an EMBL/GenBank/DDBJ whole genome shotgun (WGS) entry which is preliminary data.</text>
</comment>
<feature type="region of interest" description="Disordered" evidence="1">
    <location>
        <begin position="187"/>
        <end position="224"/>
    </location>
</feature>
<dbReference type="OrthoDB" id="10616215at2759"/>
<dbReference type="GO" id="GO:0010468">
    <property type="term" value="P:regulation of gene expression"/>
    <property type="evidence" value="ECO:0007669"/>
    <property type="project" value="InterPro"/>
</dbReference>
<reference evidence="3" key="1">
    <citation type="journal article" date="2016" name="Nat. Commun.">
        <title>The Gonium pectorale genome demonstrates co-option of cell cycle regulation during the evolution of multicellularity.</title>
        <authorList>
            <person name="Hanschen E.R."/>
            <person name="Marriage T.N."/>
            <person name="Ferris P.J."/>
            <person name="Hamaji T."/>
            <person name="Toyoda A."/>
            <person name="Fujiyama A."/>
            <person name="Neme R."/>
            <person name="Noguchi H."/>
            <person name="Minakuchi Y."/>
            <person name="Suzuki M."/>
            <person name="Kawai-Toyooka H."/>
            <person name="Smith D.R."/>
            <person name="Sparks H."/>
            <person name="Anderson J."/>
            <person name="Bakaric R."/>
            <person name="Luria V."/>
            <person name="Karger A."/>
            <person name="Kirschner M.W."/>
            <person name="Durand P.M."/>
            <person name="Michod R.E."/>
            <person name="Nozaki H."/>
            <person name="Olson B.J."/>
        </authorList>
    </citation>
    <scope>NUCLEOTIDE SEQUENCE [LARGE SCALE GENOMIC DNA]</scope>
    <source>
        <strain evidence="3">NIES-2863</strain>
    </source>
</reference>
<protein>
    <submittedName>
        <fullName evidence="2">Uncharacterized protein</fullName>
    </submittedName>
</protein>
<dbReference type="GO" id="GO:0090694">
    <property type="term" value="C:Scc2-Scc4 cohesin loading complex"/>
    <property type="evidence" value="ECO:0007669"/>
    <property type="project" value="TreeGrafter"/>
</dbReference>
<dbReference type="GO" id="GO:1990414">
    <property type="term" value="P:replication-born double-strand break repair via sister chromatid exchange"/>
    <property type="evidence" value="ECO:0007669"/>
    <property type="project" value="TreeGrafter"/>
</dbReference>
<dbReference type="Proteomes" id="UP000075714">
    <property type="component" value="Unassembled WGS sequence"/>
</dbReference>
<gene>
    <name evidence="2" type="ORF">GPECTOR_50g613</name>
</gene>
<keyword evidence="3" id="KW-1185">Reference proteome</keyword>
<feature type="compositionally biased region" description="Acidic residues" evidence="1">
    <location>
        <begin position="194"/>
        <end position="206"/>
    </location>
</feature>
<dbReference type="STRING" id="33097.A0A150G7H9"/>
<evidence type="ECO:0000313" key="2">
    <source>
        <dbReference type="EMBL" id="KXZ45819.1"/>
    </source>
</evidence>
<name>A0A150G7H9_GONPE</name>
<dbReference type="PANTHER" id="PTHR21704">
    <property type="entry name" value="NIPPED-B-LIKE PROTEIN DELANGIN SCC2-RELATED"/>
    <property type="match status" value="1"/>
</dbReference>
<feature type="compositionally biased region" description="Polar residues" evidence="1">
    <location>
        <begin position="121"/>
        <end position="132"/>
    </location>
</feature>
<dbReference type="GO" id="GO:0003682">
    <property type="term" value="F:chromatin binding"/>
    <property type="evidence" value="ECO:0007669"/>
    <property type="project" value="TreeGrafter"/>
</dbReference>
<accession>A0A150G7H9</accession>
<evidence type="ECO:0000256" key="1">
    <source>
        <dbReference type="SAM" id="MobiDB-lite"/>
    </source>
</evidence>
<organism evidence="2 3">
    <name type="scientific">Gonium pectorale</name>
    <name type="common">Green alga</name>
    <dbReference type="NCBI Taxonomy" id="33097"/>
    <lineage>
        <taxon>Eukaryota</taxon>
        <taxon>Viridiplantae</taxon>
        <taxon>Chlorophyta</taxon>
        <taxon>core chlorophytes</taxon>
        <taxon>Chlorophyceae</taxon>
        <taxon>CS clade</taxon>
        <taxon>Chlamydomonadales</taxon>
        <taxon>Volvocaceae</taxon>
        <taxon>Gonium</taxon>
    </lineage>
</organism>
<feature type="compositionally biased region" description="Low complexity" evidence="1">
    <location>
        <begin position="209"/>
        <end position="220"/>
    </location>
</feature>
<dbReference type="GO" id="GO:0061775">
    <property type="term" value="F:cohesin loader activity"/>
    <property type="evidence" value="ECO:0007669"/>
    <property type="project" value="InterPro"/>
</dbReference>
<dbReference type="PANTHER" id="PTHR21704:SF18">
    <property type="entry name" value="NIPPED-B-LIKE PROTEIN"/>
    <property type="match status" value="1"/>
</dbReference>
<evidence type="ECO:0000313" key="3">
    <source>
        <dbReference type="Proteomes" id="UP000075714"/>
    </source>
</evidence>
<proteinExistence type="predicted"/>
<feature type="region of interest" description="Disordered" evidence="1">
    <location>
        <begin position="115"/>
        <end position="158"/>
    </location>
</feature>
<dbReference type="GO" id="GO:0071169">
    <property type="term" value="P:establishment of protein localization to chromatin"/>
    <property type="evidence" value="ECO:0007669"/>
    <property type="project" value="TreeGrafter"/>
</dbReference>
<dbReference type="AlphaFoldDB" id="A0A150G7H9"/>
<dbReference type="GO" id="GO:0140588">
    <property type="term" value="P:chromatin looping"/>
    <property type="evidence" value="ECO:0007669"/>
    <property type="project" value="InterPro"/>
</dbReference>
<dbReference type="InterPro" id="IPR033031">
    <property type="entry name" value="Scc2/Nipped-B"/>
</dbReference>
<sequence>MSGPRFKIDLVTYDDPAALLPLPVAPEPSRAALLQHGSAALDASMAHNAQLLEQLNAVLIGTDIGYVHPISADDVATTLNPSSVLAQRLVAYNPALFQYGMLDVETAADTPVRAGAAVAAHNSQPEPKTNPSTRKHRNSEPAPVATERKRARRGHKQDLYVLSSDEVQAAAGKLSAYLASTLASAADGAGAQSDVEDDSADDEEHEEQPAAAAAGKQRGGAQRRPRYRFRLEGLRGLHQELLTAQAQGYLRLVPIEQLATLLAALDDVAGTGRNRLLAEDADVKSPRVTRVSTALEAVLCELVVLTTPRLPPTLYLEEQLGRIVELAKYHLQYNVLALHETRFKRIYRPGTADEAKSGHSSFTV</sequence>